<dbReference type="InterPro" id="IPR046335">
    <property type="entry name" value="LacI/GalR-like_sensor"/>
</dbReference>
<dbReference type="SUPFAM" id="SSF53822">
    <property type="entry name" value="Periplasmic binding protein-like I"/>
    <property type="match status" value="1"/>
</dbReference>
<gene>
    <name evidence="6" type="ORF">H7C18_13840</name>
</gene>
<dbReference type="SUPFAM" id="SSF47413">
    <property type="entry name" value="lambda repressor-like DNA-binding domains"/>
    <property type="match status" value="1"/>
</dbReference>
<accession>A0A7X0SL45</accession>
<sequence>MRKGTSASVLPSETESPIGAQPSEKHTIYHIAERVGMSPSTVSRALSGRGYCGEKTRAKILKAAQEMNYAPDSAAKMLKMRRTKKILFAVPDICNPFYFDMINGINQVLEEHGYLMILFYTKHSLKEELKAIQNLREKVADGMIMVSFHFCEENIRAINALKAPVVLTNQYVSAGGQDRFDYVYVDTYEGIRLGTEHLVGQGMRRIAYVGGSLGEQTGHQRFCGYRDAMDGAGLPVDDRWIAESDYTERGGWLAARKWLENAERPEGIVAANDLMAIGVMKAYEEAGLRIPDDVAVVGMDNLDIASRVYPKLTSVALKQEDIGTQSAQLLMSRLLGRPVPNRGIKLLPSLVVRNSSLRAVRT</sequence>
<dbReference type="Pfam" id="PF00356">
    <property type="entry name" value="LacI"/>
    <property type="match status" value="1"/>
</dbReference>
<keyword evidence="7" id="KW-1185">Reference proteome</keyword>
<dbReference type="Gene3D" id="3.40.50.2300">
    <property type="match status" value="2"/>
</dbReference>
<keyword evidence="2 6" id="KW-0238">DNA-binding</keyword>
<name>A0A7X0SL45_9BACL</name>
<evidence type="ECO:0000256" key="4">
    <source>
        <dbReference type="SAM" id="MobiDB-lite"/>
    </source>
</evidence>
<evidence type="ECO:0000256" key="3">
    <source>
        <dbReference type="ARBA" id="ARBA00023163"/>
    </source>
</evidence>
<keyword evidence="3" id="KW-0804">Transcription</keyword>
<feature type="compositionally biased region" description="Polar residues" evidence="4">
    <location>
        <begin position="1"/>
        <end position="15"/>
    </location>
</feature>
<dbReference type="GO" id="GO:0000976">
    <property type="term" value="F:transcription cis-regulatory region binding"/>
    <property type="evidence" value="ECO:0007669"/>
    <property type="project" value="TreeGrafter"/>
</dbReference>
<comment type="caution">
    <text evidence="6">The sequence shown here is derived from an EMBL/GenBank/DDBJ whole genome shotgun (WGS) entry which is preliminary data.</text>
</comment>
<reference evidence="6 7" key="1">
    <citation type="submission" date="2020-08" db="EMBL/GenBank/DDBJ databases">
        <title>Cohnella phylogeny.</title>
        <authorList>
            <person name="Dunlap C."/>
        </authorList>
    </citation>
    <scope>NUCLEOTIDE SEQUENCE [LARGE SCALE GENOMIC DNA]</scope>
    <source>
        <strain evidence="6 7">CBP 2801</strain>
    </source>
</reference>
<dbReference type="Gene3D" id="1.10.260.40">
    <property type="entry name" value="lambda repressor-like DNA-binding domains"/>
    <property type="match status" value="1"/>
</dbReference>
<evidence type="ECO:0000313" key="6">
    <source>
        <dbReference type="EMBL" id="MBB6731998.1"/>
    </source>
</evidence>
<dbReference type="CDD" id="cd01392">
    <property type="entry name" value="HTH_LacI"/>
    <property type="match status" value="1"/>
</dbReference>
<dbReference type="SMART" id="SM00354">
    <property type="entry name" value="HTH_LACI"/>
    <property type="match status" value="1"/>
</dbReference>
<dbReference type="InterPro" id="IPR028082">
    <property type="entry name" value="Peripla_BP_I"/>
</dbReference>
<feature type="region of interest" description="Disordered" evidence="4">
    <location>
        <begin position="1"/>
        <end position="23"/>
    </location>
</feature>
<keyword evidence="1" id="KW-0805">Transcription regulation</keyword>
<proteinExistence type="predicted"/>
<evidence type="ECO:0000256" key="2">
    <source>
        <dbReference type="ARBA" id="ARBA00023125"/>
    </source>
</evidence>
<dbReference type="Proteomes" id="UP000564644">
    <property type="component" value="Unassembled WGS sequence"/>
</dbReference>
<dbReference type="CDD" id="cd06267">
    <property type="entry name" value="PBP1_LacI_sugar_binding-like"/>
    <property type="match status" value="1"/>
</dbReference>
<organism evidence="6 7">
    <name type="scientific">Cohnella zeiphila</name>
    <dbReference type="NCBI Taxonomy" id="2761120"/>
    <lineage>
        <taxon>Bacteria</taxon>
        <taxon>Bacillati</taxon>
        <taxon>Bacillota</taxon>
        <taxon>Bacilli</taxon>
        <taxon>Bacillales</taxon>
        <taxon>Paenibacillaceae</taxon>
        <taxon>Cohnella</taxon>
    </lineage>
</organism>
<feature type="domain" description="HTH lacI-type" evidence="5">
    <location>
        <begin position="27"/>
        <end position="80"/>
    </location>
</feature>
<dbReference type="InterPro" id="IPR010982">
    <property type="entry name" value="Lambda_DNA-bd_dom_sf"/>
</dbReference>
<protein>
    <submittedName>
        <fullName evidence="6">LacI family DNA-binding transcriptional regulator</fullName>
    </submittedName>
</protein>
<dbReference type="RefSeq" id="WP_185129665.1">
    <property type="nucleotide sequence ID" value="NZ_JACJVO010000016.1"/>
</dbReference>
<dbReference type="EMBL" id="JACJVO010000016">
    <property type="protein sequence ID" value="MBB6731998.1"/>
    <property type="molecule type" value="Genomic_DNA"/>
</dbReference>
<dbReference type="AlphaFoldDB" id="A0A7X0SL45"/>
<evidence type="ECO:0000259" key="5">
    <source>
        <dbReference type="PROSITE" id="PS50932"/>
    </source>
</evidence>
<dbReference type="Pfam" id="PF13377">
    <property type="entry name" value="Peripla_BP_3"/>
    <property type="match status" value="1"/>
</dbReference>
<evidence type="ECO:0000313" key="7">
    <source>
        <dbReference type="Proteomes" id="UP000564644"/>
    </source>
</evidence>
<dbReference type="PANTHER" id="PTHR30146:SF109">
    <property type="entry name" value="HTH-TYPE TRANSCRIPTIONAL REGULATOR GALS"/>
    <property type="match status" value="1"/>
</dbReference>
<evidence type="ECO:0000256" key="1">
    <source>
        <dbReference type="ARBA" id="ARBA00023015"/>
    </source>
</evidence>
<dbReference type="GO" id="GO:0003700">
    <property type="term" value="F:DNA-binding transcription factor activity"/>
    <property type="evidence" value="ECO:0007669"/>
    <property type="project" value="TreeGrafter"/>
</dbReference>
<dbReference type="PROSITE" id="PS50932">
    <property type="entry name" value="HTH_LACI_2"/>
    <property type="match status" value="1"/>
</dbReference>
<dbReference type="InterPro" id="IPR000843">
    <property type="entry name" value="HTH_LacI"/>
</dbReference>
<dbReference type="PANTHER" id="PTHR30146">
    <property type="entry name" value="LACI-RELATED TRANSCRIPTIONAL REPRESSOR"/>
    <property type="match status" value="1"/>
</dbReference>